<name>A0A7G5IHQ4_9SPHN</name>
<reference evidence="2 3" key="1">
    <citation type="submission" date="2020-07" db="EMBL/GenBank/DDBJ databases">
        <title>Complete genome sequence for Sandaracinobacter sp. M6.</title>
        <authorList>
            <person name="Tang Y."/>
            <person name="Liu Q."/>
            <person name="Guo Z."/>
            <person name="Lei P."/>
            <person name="Huang B."/>
        </authorList>
    </citation>
    <scope>NUCLEOTIDE SEQUENCE [LARGE SCALE GENOMIC DNA]</scope>
    <source>
        <strain evidence="2 3">M6</strain>
    </source>
</reference>
<evidence type="ECO:0000313" key="3">
    <source>
        <dbReference type="Proteomes" id="UP000515292"/>
    </source>
</evidence>
<sequence length="94" mass="10738">MPMRRRWPVSDWIDPDDAPMLTADFFARAEIRENGRLIRPANGTLTRPGRPPVGDAPKQQVSLRLDREVVAWFRAQGAGWQTRMNEALRQKAGL</sequence>
<dbReference type="InterPro" id="IPR025528">
    <property type="entry name" value="BrnA_antitoxin"/>
</dbReference>
<keyword evidence="3" id="KW-1185">Reference proteome</keyword>
<dbReference type="EMBL" id="CP059851">
    <property type="protein sequence ID" value="QMW22896.1"/>
    <property type="molecule type" value="Genomic_DNA"/>
</dbReference>
<evidence type="ECO:0000256" key="1">
    <source>
        <dbReference type="SAM" id="MobiDB-lite"/>
    </source>
</evidence>
<evidence type="ECO:0000313" key="2">
    <source>
        <dbReference type="EMBL" id="QMW22896.1"/>
    </source>
</evidence>
<proteinExistence type="predicted"/>
<dbReference type="KEGG" id="sand:H3309_16640"/>
<feature type="region of interest" description="Disordered" evidence="1">
    <location>
        <begin position="40"/>
        <end position="60"/>
    </location>
</feature>
<dbReference type="Proteomes" id="UP000515292">
    <property type="component" value="Chromosome"/>
</dbReference>
<accession>A0A7G5IHQ4</accession>
<dbReference type="AlphaFoldDB" id="A0A7G5IHQ4"/>
<dbReference type="Pfam" id="PF14384">
    <property type="entry name" value="BrnA_antitoxin"/>
    <property type="match status" value="1"/>
</dbReference>
<gene>
    <name evidence="2" type="ORF">H3309_16640</name>
</gene>
<organism evidence="2 3">
    <name type="scientific">Sandaracinobacteroides saxicola</name>
    <dbReference type="NCBI Taxonomy" id="2759707"/>
    <lineage>
        <taxon>Bacteria</taxon>
        <taxon>Pseudomonadati</taxon>
        <taxon>Pseudomonadota</taxon>
        <taxon>Alphaproteobacteria</taxon>
        <taxon>Sphingomonadales</taxon>
        <taxon>Sphingosinicellaceae</taxon>
        <taxon>Sandaracinobacteroides</taxon>
    </lineage>
</organism>
<protein>
    <submittedName>
        <fullName evidence="2">BrnA antitoxin family protein</fullName>
    </submittedName>
</protein>